<dbReference type="Proteomes" id="UP001218188">
    <property type="component" value="Unassembled WGS sequence"/>
</dbReference>
<keyword evidence="1" id="KW-0472">Membrane</keyword>
<proteinExistence type="predicted"/>
<keyword evidence="2" id="KW-0732">Signal</keyword>
<feature type="chain" id="PRO_5042148558" description="ATP synthase protein MI25" evidence="2">
    <location>
        <begin position="19"/>
        <end position="174"/>
    </location>
</feature>
<keyword evidence="1" id="KW-0812">Transmembrane</keyword>
<keyword evidence="4" id="KW-1185">Reference proteome</keyword>
<name>A0AAD6WY08_9AGAR</name>
<protein>
    <recommendedName>
        <fullName evidence="5">ATP synthase protein MI25</fullName>
    </recommendedName>
</protein>
<reference evidence="3" key="1">
    <citation type="submission" date="2023-03" db="EMBL/GenBank/DDBJ databases">
        <title>Massive genome expansion in bonnet fungi (Mycena s.s.) driven by repeated elements and novel gene families across ecological guilds.</title>
        <authorList>
            <consortium name="Lawrence Berkeley National Laboratory"/>
            <person name="Harder C.B."/>
            <person name="Miyauchi S."/>
            <person name="Viragh M."/>
            <person name="Kuo A."/>
            <person name="Thoen E."/>
            <person name="Andreopoulos B."/>
            <person name="Lu D."/>
            <person name="Skrede I."/>
            <person name="Drula E."/>
            <person name="Henrissat B."/>
            <person name="Morin E."/>
            <person name="Kohler A."/>
            <person name="Barry K."/>
            <person name="LaButti K."/>
            <person name="Morin E."/>
            <person name="Salamov A."/>
            <person name="Lipzen A."/>
            <person name="Mereny Z."/>
            <person name="Hegedus B."/>
            <person name="Baldrian P."/>
            <person name="Stursova M."/>
            <person name="Weitz H."/>
            <person name="Taylor A."/>
            <person name="Grigoriev I.V."/>
            <person name="Nagy L.G."/>
            <person name="Martin F."/>
            <person name="Kauserud H."/>
        </authorList>
    </citation>
    <scope>NUCLEOTIDE SEQUENCE</scope>
    <source>
        <strain evidence="3">CBHHK200</strain>
    </source>
</reference>
<feature type="signal peptide" evidence="2">
    <location>
        <begin position="1"/>
        <end position="18"/>
    </location>
</feature>
<evidence type="ECO:0000256" key="2">
    <source>
        <dbReference type="SAM" id="SignalP"/>
    </source>
</evidence>
<sequence length="174" mass="19668">MPDLVLQLLPLALTPLAALVPNGVQRGIIFTAAGLYFGGFVVLPNLPSARMKNLERSIEDTVQIPVTAVRELEKNPRFVTELSLRLVQLKFAESTIRSKILNSKDIAWREYVQHLRGLSVHISECERDARDIRTVALMALECNRQTRYAEDIAQKRTILDTAFLNPMHNLAYDV</sequence>
<evidence type="ECO:0000313" key="3">
    <source>
        <dbReference type="EMBL" id="KAJ7031553.1"/>
    </source>
</evidence>
<evidence type="ECO:0000313" key="4">
    <source>
        <dbReference type="Proteomes" id="UP001218188"/>
    </source>
</evidence>
<evidence type="ECO:0000256" key="1">
    <source>
        <dbReference type="SAM" id="Phobius"/>
    </source>
</evidence>
<feature type="transmembrane region" description="Helical" evidence="1">
    <location>
        <begin position="28"/>
        <end position="46"/>
    </location>
</feature>
<comment type="caution">
    <text evidence="3">The sequence shown here is derived from an EMBL/GenBank/DDBJ whole genome shotgun (WGS) entry which is preliminary data.</text>
</comment>
<evidence type="ECO:0008006" key="5">
    <source>
        <dbReference type="Google" id="ProtNLM"/>
    </source>
</evidence>
<dbReference type="EMBL" id="JARJCM010000080">
    <property type="protein sequence ID" value="KAJ7031553.1"/>
    <property type="molecule type" value="Genomic_DNA"/>
</dbReference>
<organism evidence="3 4">
    <name type="scientific">Mycena alexandri</name>
    <dbReference type="NCBI Taxonomy" id="1745969"/>
    <lineage>
        <taxon>Eukaryota</taxon>
        <taxon>Fungi</taxon>
        <taxon>Dikarya</taxon>
        <taxon>Basidiomycota</taxon>
        <taxon>Agaricomycotina</taxon>
        <taxon>Agaricomycetes</taxon>
        <taxon>Agaricomycetidae</taxon>
        <taxon>Agaricales</taxon>
        <taxon>Marasmiineae</taxon>
        <taxon>Mycenaceae</taxon>
        <taxon>Mycena</taxon>
    </lineage>
</organism>
<gene>
    <name evidence="3" type="ORF">C8F04DRAFT_1262664</name>
</gene>
<keyword evidence="1" id="KW-1133">Transmembrane helix</keyword>
<accession>A0AAD6WY08</accession>
<dbReference type="AlphaFoldDB" id="A0AAD6WY08"/>